<dbReference type="AlphaFoldDB" id="A0A162ZHI9"/>
<keyword evidence="3" id="KW-1185">Reference proteome</keyword>
<dbReference type="Pfam" id="PF20009">
    <property type="entry name" value="GEVED"/>
    <property type="match status" value="1"/>
</dbReference>
<dbReference type="InterPro" id="IPR013783">
    <property type="entry name" value="Ig-like_fold"/>
</dbReference>
<dbReference type="OrthoDB" id="1488385at2"/>
<evidence type="ECO:0000313" key="3">
    <source>
        <dbReference type="Proteomes" id="UP000076715"/>
    </source>
</evidence>
<name>A0A162ZHI9_9FLAO</name>
<sequence length="1006" mass="108926">MLLKKIVVIVFLFSVITGISQEKEVMNASMTSSSTYMREVGPLVGKTLVPEKPRKGNINPRRIDANKVVPGKGLPFGKDPLLTQQKNSVIVRANKAPSLTFEANASASAPTDPTGAIGPNHYVSAKNSAFAIHDRAGVELVASSSLENIFPGESLGDPIVFYDSFADRFVITQFSDTPNGFLVAVGKGPDPVNDGWYTYRFDTGSFPDYTKFSIWSDGYYITANKDQGSQATSEVVYVIDRTRMLQGKEDVKMVGFPLPGARIGGFYSPAGFNAIGNTLPPEGDARIVYFQDDGWEGVSEDALKLWTINVDWFNLEASTITESEEFTVGSGAINSFDNTFDGGSFGNIPQPGTEGQDIDVLQGAVMYASNYRRFCDYNAVVLNFAVDIDDRTDTAGGDLDNIAGIRWYELRQAADGQPWTVYQEGTYTSPDGKSAWCASMAMDVFGNIGMGYTTMGTTDNGATADSFGSIRYTGRLATDPLGTMTFAEQTIATGSAINITQRNRYGDYAQLTVDPADDRTFWHIAEYFEDTGDNARNIVGVFKIGDDPTNDVGITKVDQPIDAILTNAEIITVTLKNFGATAQSDIPVSYSINGGAAVIEMFAGPLNAGETASFSFATAADLTADREYTITAETNLTGDTFPENDCAMQSVKNLFSSDTGVIDLVSPQVGDQLTSEEEITITIFNFGGTEQSNIPVSYTINGGTPVNEVFTGTLAPRESVSYTFTTTADLQTFGEYSFQIGTALAGDQDDSNDAVTRTIIYEFCRPTANCSRFRDGIISFELANVSNTPIGCSSSGYVDFTSDFEINLSKSVSEYTVTVQSGFANDSGAERFSLWIDFNDNSIFEETELLLDNRIISVSDTDQDFTLSLPPDAALGSHLLRIRGGDTNTNSGAPLNDPCGSMEFGTTHDYTVVISEEVIAPVPDTELLVISQPENQFVITKIEANAPAELRIYIFNILGGVVASNLLKKDGRNTFTYELDMSFARSGVYFARLGDNKSDAQGFFVR</sequence>
<dbReference type="STRING" id="1642818.AWE51_09125"/>
<dbReference type="RefSeq" id="WP_066315668.1">
    <property type="nucleotide sequence ID" value="NZ_LQRT01000024.1"/>
</dbReference>
<dbReference type="EMBL" id="LQRT01000024">
    <property type="protein sequence ID" value="KZS39801.1"/>
    <property type="molecule type" value="Genomic_DNA"/>
</dbReference>
<gene>
    <name evidence="2" type="ORF">AWE51_09125</name>
</gene>
<dbReference type="Proteomes" id="UP000076715">
    <property type="component" value="Unassembled WGS sequence"/>
</dbReference>
<feature type="domain" description="GEVED" evidence="1">
    <location>
        <begin position="832"/>
        <end position="912"/>
    </location>
</feature>
<reference evidence="2 3" key="1">
    <citation type="submission" date="2016-01" db="EMBL/GenBank/DDBJ databases">
        <title>The draft genome sequence of Aquimarina sp. RZW4-3-2.</title>
        <authorList>
            <person name="Wang Y."/>
        </authorList>
    </citation>
    <scope>NUCLEOTIDE SEQUENCE [LARGE SCALE GENOMIC DNA]</scope>
    <source>
        <strain evidence="2 3">RZW4-3-2</strain>
    </source>
</reference>
<accession>A0A162ZHI9</accession>
<evidence type="ECO:0000259" key="1">
    <source>
        <dbReference type="Pfam" id="PF20009"/>
    </source>
</evidence>
<evidence type="ECO:0000313" key="2">
    <source>
        <dbReference type="EMBL" id="KZS39801.1"/>
    </source>
</evidence>
<dbReference type="InterPro" id="IPR045474">
    <property type="entry name" value="GEVED"/>
</dbReference>
<protein>
    <recommendedName>
        <fullName evidence="1">GEVED domain-containing protein</fullName>
    </recommendedName>
</protein>
<comment type="caution">
    <text evidence="2">The sequence shown here is derived from an EMBL/GenBank/DDBJ whole genome shotgun (WGS) entry which is preliminary data.</text>
</comment>
<proteinExistence type="predicted"/>
<dbReference type="Gene3D" id="2.60.40.10">
    <property type="entry name" value="Immunoglobulins"/>
    <property type="match status" value="2"/>
</dbReference>
<organism evidence="2 3">
    <name type="scientific">Aquimarina aggregata</name>
    <dbReference type="NCBI Taxonomy" id="1642818"/>
    <lineage>
        <taxon>Bacteria</taxon>
        <taxon>Pseudomonadati</taxon>
        <taxon>Bacteroidota</taxon>
        <taxon>Flavobacteriia</taxon>
        <taxon>Flavobacteriales</taxon>
        <taxon>Flavobacteriaceae</taxon>
        <taxon>Aquimarina</taxon>
    </lineage>
</organism>